<evidence type="ECO:0000256" key="5">
    <source>
        <dbReference type="ARBA" id="ARBA00023136"/>
    </source>
</evidence>
<dbReference type="STRING" id="1328314.Achr_6130"/>
<keyword evidence="3" id="KW-0812">Transmembrane</keyword>
<evidence type="ECO:0000256" key="2">
    <source>
        <dbReference type="ARBA" id="ARBA00022475"/>
    </source>
</evidence>
<accession>A0A0C4WPM5</accession>
<dbReference type="Gene3D" id="3.30.450.20">
    <property type="entry name" value="PAS domain"/>
    <property type="match status" value="1"/>
</dbReference>
<keyword evidence="2" id="KW-1003">Cell membrane</keyword>
<dbReference type="Proteomes" id="UP000068210">
    <property type="component" value="Chromosome"/>
</dbReference>
<proteinExistence type="predicted"/>
<protein>
    <submittedName>
        <fullName evidence="8">Methyl-accepting chemotaxis sensory transducer with Cache sensor</fullName>
    </submittedName>
</protein>
<evidence type="ECO:0000259" key="7">
    <source>
        <dbReference type="Pfam" id="PF17200"/>
    </source>
</evidence>
<dbReference type="InterPro" id="IPR033480">
    <property type="entry name" value="sCache_2"/>
</dbReference>
<dbReference type="RefSeq" id="WP_039801759.1">
    <property type="nucleotide sequence ID" value="NZ_CP010415.1"/>
</dbReference>
<dbReference type="HOGENOM" id="CLU_081845_2_1_6"/>
<keyword evidence="6" id="KW-0732">Signal</keyword>
<dbReference type="GO" id="GO:0005886">
    <property type="term" value="C:plasma membrane"/>
    <property type="evidence" value="ECO:0007669"/>
    <property type="project" value="UniProtKB-SubCell"/>
</dbReference>
<comment type="subcellular location">
    <subcellularLocation>
        <location evidence="1">Cell membrane</location>
        <topology evidence="1">Multi-pass membrane protein</topology>
    </subcellularLocation>
</comment>
<dbReference type="AlphaFoldDB" id="A0A0C4WPM5"/>
<evidence type="ECO:0000313" key="8">
    <source>
        <dbReference type="EMBL" id="AJE20112.1"/>
    </source>
</evidence>
<dbReference type="Pfam" id="PF17200">
    <property type="entry name" value="sCache_2"/>
    <property type="match status" value="1"/>
</dbReference>
<feature type="domain" description="Single Cache" evidence="7">
    <location>
        <begin position="25"/>
        <end position="141"/>
    </location>
</feature>
<evidence type="ECO:0000256" key="3">
    <source>
        <dbReference type="ARBA" id="ARBA00022692"/>
    </source>
</evidence>
<feature type="signal peptide" evidence="6">
    <location>
        <begin position="1"/>
        <end position="20"/>
    </location>
</feature>
<keyword evidence="4" id="KW-1133">Transmembrane helix</keyword>
<organism evidence="8 9">
    <name type="scientific">Azotobacter chroococcum NCIMB 8003</name>
    <dbReference type="NCBI Taxonomy" id="1328314"/>
    <lineage>
        <taxon>Bacteria</taxon>
        <taxon>Pseudomonadati</taxon>
        <taxon>Pseudomonadota</taxon>
        <taxon>Gammaproteobacteria</taxon>
        <taxon>Pseudomonadales</taxon>
        <taxon>Pseudomonadaceae</taxon>
        <taxon>Azotobacter</taxon>
    </lineage>
</organism>
<gene>
    <name evidence="8" type="ORF">Achr_6130</name>
</gene>
<evidence type="ECO:0000313" key="9">
    <source>
        <dbReference type="Proteomes" id="UP000068210"/>
    </source>
</evidence>
<reference evidence="8 9" key="1">
    <citation type="journal article" date="2015" name="PLoS ONE">
        <title>Azotobacter Genomes: The Genome of Azotobacter chroococcum NCIMB 8003 (ATCC 4412).</title>
        <authorList>
            <person name="Robson R.L."/>
            <person name="Jones R."/>
            <person name="Robson R.M."/>
            <person name="Schwartz A."/>
            <person name="Richardson T.H."/>
        </authorList>
    </citation>
    <scope>NUCLEOTIDE SEQUENCE [LARGE SCALE GENOMIC DNA]</scope>
    <source>
        <strain evidence="8 9">NCIMB 8003</strain>
    </source>
</reference>
<evidence type="ECO:0000256" key="4">
    <source>
        <dbReference type="ARBA" id="ARBA00022989"/>
    </source>
</evidence>
<evidence type="ECO:0000256" key="6">
    <source>
        <dbReference type="SAM" id="SignalP"/>
    </source>
</evidence>
<name>A0A0C4WPM5_9GAMM</name>
<keyword evidence="5" id="KW-0472">Membrane</keyword>
<dbReference type="EMBL" id="CP010415">
    <property type="protein sequence ID" value="AJE20112.1"/>
    <property type="molecule type" value="Genomic_DNA"/>
</dbReference>
<sequence length="145" mass="15628">MRKTLLVMLCTAGIHLTAQAGEFGTAEEAKAMLEKAVAAVETDKASALEKFTKGEDGFKDRDLYPYCGGPDGNFTAHPTLTGQSLKDLKDKAGKPLGEEIYTTAEAGKISEVAYMWPRPGADTPVEKVTFVTKADDQVCVVGYYK</sequence>
<feature type="chain" id="PRO_5002172986" evidence="6">
    <location>
        <begin position="21"/>
        <end position="145"/>
    </location>
</feature>
<evidence type="ECO:0000256" key="1">
    <source>
        <dbReference type="ARBA" id="ARBA00004651"/>
    </source>
</evidence>
<dbReference type="KEGG" id="acx:Achr_6130"/>
<keyword evidence="9" id="KW-1185">Reference proteome</keyword>